<gene>
    <name evidence="4" type="ORF">OLC1_LOCUS804</name>
</gene>
<evidence type="ECO:0000313" key="4">
    <source>
        <dbReference type="EMBL" id="CAI9088168.1"/>
    </source>
</evidence>
<feature type="compositionally biased region" description="Polar residues" evidence="2">
    <location>
        <begin position="823"/>
        <end position="840"/>
    </location>
</feature>
<dbReference type="SUPFAM" id="SSF51045">
    <property type="entry name" value="WW domain"/>
    <property type="match status" value="2"/>
</dbReference>
<dbReference type="InterPro" id="IPR036020">
    <property type="entry name" value="WW_dom_sf"/>
</dbReference>
<feature type="region of interest" description="Disordered" evidence="2">
    <location>
        <begin position="23"/>
        <end position="124"/>
    </location>
</feature>
<sequence>MGRRKERRIAAIAAGRRVKLDLFAEPSGDVGSSSTKEDVGGAVDAQNQAGLPSSPSSSGKQPENPLVLLGQYSDDELDDGSSGEEKRVIPEDSLVLPDDSQGKVAGKQGNEERFNEGSNGAIETEKGPLLLDATLSPEAVGTAADVLDDNRFTGKTPAASTSDTEAGDMSSGWKIVWHEESNQYYYWNISTGETSWTVPEVLQAGGGSETANTGENEKAINVADATYPNIEMTEAGECKMRAETWGADSSKDHKFDPDAQQNHLESSPLATVQDHVGSPGNSDGVHIGEGESAKSFDSPKLGDGESNESRNLASCLIKQCEDLLEQLNSVKGSQYLLHGHVELHTLTVEVEMRLADMKSLACYKSSLLPFWQLSENRLQQLEVKITDVLRQLKSEKENEVASADLLPANSCREVDANSSEEKFVSALGSFHTPGPTGIADSHNNHETQNHQPTGDENVPSERHLTGYAVSGASEEDMDVDMEVEEATPSTYLDISVTTEQLSLPTSTVADSGISVLGKVYSVPPPPDEDWIPPPPPDDEPFPPPPPPDEPPEIPYSQPSDVVTVPSFPYMEQYNVYPSSHFQYAAQISSDVASANLYSPTEGCQPAVSQLPLFYGTVPATYNTATLGVAPADTGLYYGYQGSITQPLVLNSSSNSHGIVDTHGGLGSTLLPKDDGNPVKASLENSSAEAPLQSSSTTLLTESASLSSIATSTATISASTTAPKAQSKVTRNKKRTVAVVSSLRSNKKVSSLVDKWKAAKEELQEQEKEPENALEILERKRQREIEEWRKQQIASGEAKDNANFQPLGGDWRERVKRKRAKLAQESQSPSDGVSEVNNSQPDLGELSRGLPQGWQAFWDDSSKQVYYGNASTSETSWIRPTD</sequence>
<dbReference type="PROSITE" id="PS01159">
    <property type="entry name" value="WW_DOMAIN_1"/>
    <property type="match status" value="2"/>
</dbReference>
<feature type="domain" description="WW" evidence="3">
    <location>
        <begin position="167"/>
        <end position="201"/>
    </location>
</feature>
<proteinExistence type="predicted"/>
<keyword evidence="5" id="KW-1185">Reference proteome</keyword>
<feature type="coiled-coil region" evidence="1">
    <location>
        <begin position="745"/>
        <end position="779"/>
    </location>
</feature>
<dbReference type="PANTHER" id="PTHR47852:SF2">
    <property type="entry name" value="WW DOMAIN-CONTAINING PROTEIN"/>
    <property type="match status" value="1"/>
</dbReference>
<feature type="region of interest" description="Disordered" evidence="2">
    <location>
        <begin position="428"/>
        <end position="461"/>
    </location>
</feature>
<evidence type="ECO:0000313" key="5">
    <source>
        <dbReference type="Proteomes" id="UP001161247"/>
    </source>
</evidence>
<dbReference type="InterPro" id="IPR001202">
    <property type="entry name" value="WW_dom"/>
</dbReference>
<protein>
    <submittedName>
        <fullName evidence="4">OLC1v1022425C3</fullName>
    </submittedName>
</protein>
<evidence type="ECO:0000256" key="1">
    <source>
        <dbReference type="SAM" id="Coils"/>
    </source>
</evidence>
<feature type="domain" description="WW" evidence="3">
    <location>
        <begin position="847"/>
        <end position="881"/>
    </location>
</feature>
<evidence type="ECO:0000256" key="2">
    <source>
        <dbReference type="SAM" id="MobiDB-lite"/>
    </source>
</evidence>
<feature type="region of interest" description="Disordered" evidence="2">
    <location>
        <begin position="791"/>
        <end position="848"/>
    </location>
</feature>
<feature type="region of interest" description="Disordered" evidence="2">
    <location>
        <begin position="666"/>
        <end position="695"/>
    </location>
</feature>
<dbReference type="SMART" id="SM00456">
    <property type="entry name" value="WW"/>
    <property type="match status" value="2"/>
</dbReference>
<dbReference type="Proteomes" id="UP001161247">
    <property type="component" value="Chromosome 1"/>
</dbReference>
<dbReference type="AlphaFoldDB" id="A0AAV1C0M3"/>
<dbReference type="EMBL" id="OX459118">
    <property type="protein sequence ID" value="CAI9088168.1"/>
    <property type="molecule type" value="Genomic_DNA"/>
</dbReference>
<evidence type="ECO:0000259" key="3">
    <source>
        <dbReference type="PROSITE" id="PS50020"/>
    </source>
</evidence>
<feature type="compositionally biased region" description="Polar residues" evidence="2">
    <location>
        <begin position="45"/>
        <end position="61"/>
    </location>
</feature>
<keyword evidence="1" id="KW-0175">Coiled coil</keyword>
<dbReference type="Pfam" id="PF00397">
    <property type="entry name" value="WW"/>
    <property type="match status" value="2"/>
</dbReference>
<dbReference type="Gene3D" id="2.20.70.10">
    <property type="match status" value="2"/>
</dbReference>
<organism evidence="4 5">
    <name type="scientific">Oldenlandia corymbosa var. corymbosa</name>
    <dbReference type="NCBI Taxonomy" id="529605"/>
    <lineage>
        <taxon>Eukaryota</taxon>
        <taxon>Viridiplantae</taxon>
        <taxon>Streptophyta</taxon>
        <taxon>Embryophyta</taxon>
        <taxon>Tracheophyta</taxon>
        <taxon>Spermatophyta</taxon>
        <taxon>Magnoliopsida</taxon>
        <taxon>eudicotyledons</taxon>
        <taxon>Gunneridae</taxon>
        <taxon>Pentapetalae</taxon>
        <taxon>asterids</taxon>
        <taxon>lamiids</taxon>
        <taxon>Gentianales</taxon>
        <taxon>Rubiaceae</taxon>
        <taxon>Rubioideae</taxon>
        <taxon>Spermacoceae</taxon>
        <taxon>Hedyotis-Oldenlandia complex</taxon>
        <taxon>Oldenlandia</taxon>
    </lineage>
</organism>
<accession>A0AAV1C0M3</accession>
<dbReference type="CDD" id="cd00201">
    <property type="entry name" value="WW"/>
    <property type="match status" value="2"/>
</dbReference>
<dbReference type="PROSITE" id="PS50020">
    <property type="entry name" value="WW_DOMAIN_2"/>
    <property type="match status" value="2"/>
</dbReference>
<dbReference type="PANTHER" id="PTHR47852">
    <property type="entry name" value="OS06G0298400 PROTEIN"/>
    <property type="match status" value="1"/>
</dbReference>
<reference evidence="4" key="1">
    <citation type="submission" date="2023-03" db="EMBL/GenBank/DDBJ databases">
        <authorList>
            <person name="Julca I."/>
        </authorList>
    </citation>
    <scope>NUCLEOTIDE SEQUENCE</scope>
</reference>
<feature type="region of interest" description="Disordered" evidence="2">
    <location>
        <begin position="271"/>
        <end position="308"/>
    </location>
</feature>
<feature type="compositionally biased region" description="Acidic residues" evidence="2">
    <location>
        <begin position="526"/>
        <end position="540"/>
    </location>
</feature>
<feature type="compositionally biased region" description="Acidic residues" evidence="2">
    <location>
        <begin position="73"/>
        <end position="82"/>
    </location>
</feature>
<feature type="region of interest" description="Disordered" evidence="2">
    <location>
        <begin position="519"/>
        <end position="558"/>
    </location>
</feature>
<name>A0AAV1C0M3_OLDCO</name>